<dbReference type="Pfam" id="PF22936">
    <property type="entry name" value="Pol_BBD"/>
    <property type="match status" value="1"/>
</dbReference>
<name>A0A2P5CAU7_PARAD</name>
<organism evidence="2 3">
    <name type="scientific">Parasponia andersonii</name>
    <name type="common">Sponia andersonii</name>
    <dbReference type="NCBI Taxonomy" id="3476"/>
    <lineage>
        <taxon>Eukaryota</taxon>
        <taxon>Viridiplantae</taxon>
        <taxon>Streptophyta</taxon>
        <taxon>Embryophyta</taxon>
        <taxon>Tracheophyta</taxon>
        <taxon>Spermatophyta</taxon>
        <taxon>Magnoliopsida</taxon>
        <taxon>eudicotyledons</taxon>
        <taxon>Gunneridae</taxon>
        <taxon>Pentapetalae</taxon>
        <taxon>rosids</taxon>
        <taxon>fabids</taxon>
        <taxon>Rosales</taxon>
        <taxon>Cannabaceae</taxon>
        <taxon>Parasponia</taxon>
    </lineage>
</organism>
<gene>
    <name evidence="2" type="ORF">PanWU01x14_167780</name>
</gene>
<dbReference type="Proteomes" id="UP000237105">
    <property type="component" value="Unassembled WGS sequence"/>
</dbReference>
<evidence type="ECO:0000313" key="2">
    <source>
        <dbReference type="EMBL" id="PON58179.1"/>
    </source>
</evidence>
<reference evidence="3" key="1">
    <citation type="submission" date="2016-06" db="EMBL/GenBank/DDBJ databases">
        <title>Parallel loss of symbiosis genes in relatives of nitrogen-fixing non-legume Parasponia.</title>
        <authorList>
            <person name="Van Velzen R."/>
            <person name="Holmer R."/>
            <person name="Bu F."/>
            <person name="Rutten L."/>
            <person name="Van Zeijl A."/>
            <person name="Liu W."/>
            <person name="Santuari L."/>
            <person name="Cao Q."/>
            <person name="Sharma T."/>
            <person name="Shen D."/>
            <person name="Roswanjaya Y."/>
            <person name="Wardhani T."/>
            <person name="Kalhor M.S."/>
            <person name="Jansen J."/>
            <person name="Van den Hoogen J."/>
            <person name="Gungor B."/>
            <person name="Hartog M."/>
            <person name="Hontelez J."/>
            <person name="Verver J."/>
            <person name="Yang W.-C."/>
            <person name="Schijlen E."/>
            <person name="Repin R."/>
            <person name="Schilthuizen M."/>
            <person name="Schranz E."/>
            <person name="Heidstra R."/>
            <person name="Miyata K."/>
            <person name="Fedorova E."/>
            <person name="Kohlen W."/>
            <person name="Bisseling T."/>
            <person name="Smit S."/>
            <person name="Geurts R."/>
        </authorList>
    </citation>
    <scope>NUCLEOTIDE SEQUENCE [LARGE SCALE GENOMIC DNA]</scope>
    <source>
        <strain evidence="3">cv. WU1-14</strain>
    </source>
</reference>
<dbReference type="STRING" id="3476.A0A2P5CAU7"/>
<feature type="domain" description="Retrovirus-related Pol polyprotein from transposon TNT 1-94-like beta-barrel" evidence="1">
    <location>
        <begin position="1"/>
        <end position="79"/>
    </location>
</feature>
<sequence length="144" mass="15709">MDSGCSYHMCPREDWFMDYQEVDGGKVLMGNNVACKVMGIGSISMRMFDGVTRILKNVGHVPELKRNLISLDTLDESGYGFKAENGQLKVSKGAMVVMKGFKKNGLYILQGSTVKAAACNAESPSSRKKPSYGIKGWITCLIGD</sequence>
<evidence type="ECO:0000313" key="3">
    <source>
        <dbReference type="Proteomes" id="UP000237105"/>
    </source>
</evidence>
<keyword evidence="3" id="KW-1185">Reference proteome</keyword>
<dbReference type="PANTHER" id="PTHR47592">
    <property type="entry name" value="PBF68 PROTEIN"/>
    <property type="match status" value="1"/>
</dbReference>
<dbReference type="InterPro" id="IPR054722">
    <property type="entry name" value="PolX-like_BBD"/>
</dbReference>
<accession>A0A2P5CAU7</accession>
<dbReference type="OrthoDB" id="1742531at2759"/>
<dbReference type="AlphaFoldDB" id="A0A2P5CAU7"/>
<dbReference type="EMBL" id="JXTB01000151">
    <property type="protein sequence ID" value="PON58179.1"/>
    <property type="molecule type" value="Genomic_DNA"/>
</dbReference>
<protein>
    <recommendedName>
        <fullName evidence="1">Retrovirus-related Pol polyprotein from transposon TNT 1-94-like beta-barrel domain-containing protein</fullName>
    </recommendedName>
</protein>
<comment type="caution">
    <text evidence="2">The sequence shown here is derived from an EMBL/GenBank/DDBJ whole genome shotgun (WGS) entry which is preliminary data.</text>
</comment>
<proteinExistence type="predicted"/>
<evidence type="ECO:0000259" key="1">
    <source>
        <dbReference type="Pfam" id="PF22936"/>
    </source>
</evidence>